<protein>
    <submittedName>
        <fullName evidence="2">Uncharacterized protein</fullName>
    </submittedName>
</protein>
<dbReference type="RefSeq" id="WP_042460739.1">
    <property type="nucleotide sequence ID" value="NZ_BBPN01000073.1"/>
</dbReference>
<dbReference type="Proteomes" id="UP000183015">
    <property type="component" value="Unassembled WGS sequence"/>
</dbReference>
<keyword evidence="3" id="KW-1185">Reference proteome</keyword>
<accession>A0A1H8APK0</accession>
<dbReference type="EMBL" id="FOAZ01000047">
    <property type="protein sequence ID" value="SEM71894.1"/>
    <property type="molecule type" value="Genomic_DNA"/>
</dbReference>
<keyword evidence="1" id="KW-0472">Membrane</keyword>
<dbReference type="STRING" id="235985.SAMN05414137_14723"/>
<keyword evidence="1" id="KW-1133">Transmembrane helix</keyword>
<sequence>MDTTEPPTAPVRARTVTLRRGILGLTLALGALLFTALGFGAARLTAGSPHRPVPSSLPPGYLPAAYAEGYNWADLETSNLANPMPVPAVDEVKGTCQQAEPQDQKATYVVSWLLGCEDFLSHRPANPSVGS</sequence>
<evidence type="ECO:0000256" key="1">
    <source>
        <dbReference type="SAM" id="Phobius"/>
    </source>
</evidence>
<reference evidence="3" key="1">
    <citation type="submission" date="2016-10" db="EMBL/GenBank/DDBJ databases">
        <authorList>
            <person name="Varghese N."/>
        </authorList>
    </citation>
    <scope>NUCLEOTIDE SEQUENCE [LARGE SCALE GENOMIC DNA]</scope>
    <source>
        <strain evidence="3">DSM 45096 / BCRC 16803 / CGMCC 4.1857 / CIP 109030 / JCM 12277 / KCTC 19219 / NBRC 100920 / 33214</strain>
    </source>
</reference>
<keyword evidence="1" id="KW-0812">Transmembrane</keyword>
<feature type="transmembrane region" description="Helical" evidence="1">
    <location>
        <begin position="21"/>
        <end position="42"/>
    </location>
</feature>
<organism evidence="2 3">
    <name type="scientific">Streptacidiphilus jiangxiensis</name>
    <dbReference type="NCBI Taxonomy" id="235985"/>
    <lineage>
        <taxon>Bacteria</taxon>
        <taxon>Bacillati</taxon>
        <taxon>Actinomycetota</taxon>
        <taxon>Actinomycetes</taxon>
        <taxon>Kitasatosporales</taxon>
        <taxon>Streptomycetaceae</taxon>
        <taxon>Streptacidiphilus</taxon>
    </lineage>
</organism>
<dbReference type="AlphaFoldDB" id="A0A1H8APK0"/>
<name>A0A1H8APK0_STRJI</name>
<evidence type="ECO:0000313" key="3">
    <source>
        <dbReference type="Proteomes" id="UP000183015"/>
    </source>
</evidence>
<evidence type="ECO:0000313" key="2">
    <source>
        <dbReference type="EMBL" id="SEM71894.1"/>
    </source>
</evidence>
<gene>
    <name evidence="2" type="ORF">SAMN05414137_14723</name>
</gene>
<proteinExistence type="predicted"/>